<keyword evidence="2" id="KW-1185">Reference proteome</keyword>
<reference evidence="1 2" key="1">
    <citation type="submission" date="2023-11" db="EMBL/GenBank/DDBJ databases">
        <title>Lentzea sokolovensis, sp. nov., Lentzea kristufkii, sp. nov., and Lentzea miocenensis, sp. nov., rare actinobacteria from Sokolov Coal Basin, Miocene lacustrine sediment, Czech Republic.</title>
        <authorList>
            <person name="Lara A."/>
            <person name="Kotroba L."/>
            <person name="Nouioui I."/>
            <person name="Neumann-Schaal M."/>
            <person name="Mast Y."/>
            <person name="Chronakova A."/>
        </authorList>
    </citation>
    <scope>NUCLEOTIDE SEQUENCE [LARGE SCALE GENOMIC DNA]</scope>
    <source>
        <strain evidence="1 2">BCCO 10_0798</strain>
    </source>
</reference>
<accession>A0ABU4U481</accession>
<organism evidence="1 2">
    <name type="scientific">Lentzea kristufekii</name>
    <dbReference type="NCBI Taxonomy" id="3095430"/>
    <lineage>
        <taxon>Bacteria</taxon>
        <taxon>Bacillati</taxon>
        <taxon>Actinomycetota</taxon>
        <taxon>Actinomycetes</taxon>
        <taxon>Pseudonocardiales</taxon>
        <taxon>Pseudonocardiaceae</taxon>
        <taxon>Lentzea</taxon>
    </lineage>
</organism>
<proteinExistence type="predicted"/>
<gene>
    <name evidence="1" type="ORF">SK571_38925</name>
</gene>
<dbReference type="RefSeq" id="WP_319989119.1">
    <property type="nucleotide sequence ID" value="NZ_JAXAVV010000028.1"/>
</dbReference>
<name>A0ABU4U481_9PSEU</name>
<sequence length="179" mass="19327">MGEKLHESDRLVIASRPMPPELAPLDKTAGGSIPGLLHAFLPLSPSAQAEVRALVRSVPQRNRTSLEDIPARIDGEGPGPLVMRLLRNRNMNYPAVAKSVHVVTTGRRYWAASTYGRIGHGLKELTSDLLGDLSASDLATLTGITPDPAPADVGDLVWDVRRLTRDQIEHITESAKAMA</sequence>
<evidence type="ECO:0000313" key="1">
    <source>
        <dbReference type="EMBL" id="MDX8055383.1"/>
    </source>
</evidence>
<protein>
    <submittedName>
        <fullName evidence="1">Uncharacterized protein</fullName>
    </submittedName>
</protein>
<comment type="caution">
    <text evidence="1">The sequence shown here is derived from an EMBL/GenBank/DDBJ whole genome shotgun (WGS) entry which is preliminary data.</text>
</comment>
<dbReference type="EMBL" id="JAXAVV010000028">
    <property type="protein sequence ID" value="MDX8055383.1"/>
    <property type="molecule type" value="Genomic_DNA"/>
</dbReference>
<dbReference type="Proteomes" id="UP001271792">
    <property type="component" value="Unassembled WGS sequence"/>
</dbReference>
<evidence type="ECO:0000313" key="2">
    <source>
        <dbReference type="Proteomes" id="UP001271792"/>
    </source>
</evidence>